<sequence length="69" mass="7764">MLHITKHEPHFAGTRVCKECALTSDQAETEPVQLLRGGSPIDPWKSRQKGNELVQERYPPGVDTNHGRD</sequence>
<name>A0A9D3YMZ8_DREPO</name>
<evidence type="ECO:0000313" key="3">
    <source>
        <dbReference type="Proteomes" id="UP000828390"/>
    </source>
</evidence>
<feature type="region of interest" description="Disordered" evidence="1">
    <location>
        <begin position="27"/>
        <end position="69"/>
    </location>
</feature>
<dbReference type="EMBL" id="JAIWYP010000015">
    <property type="protein sequence ID" value="KAH3703799.1"/>
    <property type="molecule type" value="Genomic_DNA"/>
</dbReference>
<organism evidence="2 3">
    <name type="scientific">Dreissena polymorpha</name>
    <name type="common">Zebra mussel</name>
    <name type="synonym">Mytilus polymorpha</name>
    <dbReference type="NCBI Taxonomy" id="45954"/>
    <lineage>
        <taxon>Eukaryota</taxon>
        <taxon>Metazoa</taxon>
        <taxon>Spiralia</taxon>
        <taxon>Lophotrochozoa</taxon>
        <taxon>Mollusca</taxon>
        <taxon>Bivalvia</taxon>
        <taxon>Autobranchia</taxon>
        <taxon>Heteroconchia</taxon>
        <taxon>Euheterodonta</taxon>
        <taxon>Imparidentia</taxon>
        <taxon>Neoheterodontei</taxon>
        <taxon>Myida</taxon>
        <taxon>Dreissenoidea</taxon>
        <taxon>Dreissenidae</taxon>
        <taxon>Dreissena</taxon>
    </lineage>
</organism>
<accession>A0A9D3YMZ8</accession>
<reference evidence="2" key="1">
    <citation type="journal article" date="2019" name="bioRxiv">
        <title>The Genome of the Zebra Mussel, Dreissena polymorpha: A Resource for Invasive Species Research.</title>
        <authorList>
            <person name="McCartney M.A."/>
            <person name="Auch B."/>
            <person name="Kono T."/>
            <person name="Mallez S."/>
            <person name="Zhang Y."/>
            <person name="Obille A."/>
            <person name="Becker A."/>
            <person name="Abrahante J.E."/>
            <person name="Garbe J."/>
            <person name="Badalamenti J.P."/>
            <person name="Herman A."/>
            <person name="Mangelson H."/>
            <person name="Liachko I."/>
            <person name="Sullivan S."/>
            <person name="Sone E.D."/>
            <person name="Koren S."/>
            <person name="Silverstein K.A.T."/>
            <person name="Beckman K.B."/>
            <person name="Gohl D.M."/>
        </authorList>
    </citation>
    <scope>NUCLEOTIDE SEQUENCE</scope>
    <source>
        <strain evidence="2">Duluth1</strain>
        <tissue evidence="2">Whole animal</tissue>
    </source>
</reference>
<protein>
    <submittedName>
        <fullName evidence="2">Uncharacterized protein</fullName>
    </submittedName>
</protein>
<comment type="caution">
    <text evidence="2">The sequence shown here is derived from an EMBL/GenBank/DDBJ whole genome shotgun (WGS) entry which is preliminary data.</text>
</comment>
<reference evidence="2" key="2">
    <citation type="submission" date="2020-11" db="EMBL/GenBank/DDBJ databases">
        <authorList>
            <person name="McCartney M.A."/>
            <person name="Auch B."/>
            <person name="Kono T."/>
            <person name="Mallez S."/>
            <person name="Becker A."/>
            <person name="Gohl D.M."/>
            <person name="Silverstein K.A.T."/>
            <person name="Koren S."/>
            <person name="Bechman K.B."/>
            <person name="Herman A."/>
            <person name="Abrahante J.E."/>
            <person name="Garbe J."/>
        </authorList>
    </citation>
    <scope>NUCLEOTIDE SEQUENCE</scope>
    <source>
        <strain evidence="2">Duluth1</strain>
        <tissue evidence="2">Whole animal</tissue>
    </source>
</reference>
<keyword evidence="3" id="KW-1185">Reference proteome</keyword>
<proteinExistence type="predicted"/>
<dbReference type="Proteomes" id="UP000828390">
    <property type="component" value="Unassembled WGS sequence"/>
</dbReference>
<evidence type="ECO:0000313" key="2">
    <source>
        <dbReference type="EMBL" id="KAH3703799.1"/>
    </source>
</evidence>
<evidence type="ECO:0000256" key="1">
    <source>
        <dbReference type="SAM" id="MobiDB-lite"/>
    </source>
</evidence>
<gene>
    <name evidence="2" type="ORF">DPMN_078845</name>
</gene>
<dbReference type="AlphaFoldDB" id="A0A9D3YMZ8"/>